<reference evidence="2 4" key="1">
    <citation type="submission" date="2014-08" db="EMBL/GenBank/DDBJ databases">
        <authorList>
            <person name="Bunnell A."/>
            <person name="Chain P.S."/>
            <person name="Chertkov O."/>
            <person name="Currie B.J."/>
            <person name="Daligault H.E."/>
            <person name="Davenport K.W."/>
            <person name="Davis C."/>
            <person name="Gleasner C.D."/>
            <person name="Johnson S.L."/>
            <person name="Kaestli M."/>
            <person name="Koren S."/>
            <person name="Kunde Y.A."/>
            <person name="Mayo M."/>
            <person name="McMurry K.K."/>
            <person name="Price E.P."/>
            <person name="Reitenga K.G."/>
            <person name="Robison R."/>
            <person name="Rosovitz M.J."/>
            <person name="Sarovich D.S."/>
            <person name="Teshima H."/>
        </authorList>
    </citation>
    <scope>NUCLEOTIDE SEQUENCE [LARGE SCALE GENOMIC DNA]</scope>
    <source>
        <strain evidence="2 4">MSHR44</strain>
    </source>
</reference>
<feature type="region of interest" description="Disordered" evidence="1">
    <location>
        <begin position="36"/>
        <end position="65"/>
    </location>
</feature>
<gene>
    <name evidence="3" type="ORF">J3D99_26840</name>
    <name evidence="2" type="ORF">Y036_6427</name>
</gene>
<evidence type="ECO:0000313" key="2">
    <source>
        <dbReference type="EMBL" id="KGX20340.1"/>
    </source>
</evidence>
<organism evidence="3">
    <name type="scientific">Burkholderia pseudomallei</name>
    <name type="common">Pseudomonas pseudomallei</name>
    <dbReference type="NCBI Taxonomy" id="28450"/>
    <lineage>
        <taxon>Bacteria</taxon>
        <taxon>Pseudomonadati</taxon>
        <taxon>Pseudomonadota</taxon>
        <taxon>Betaproteobacteria</taxon>
        <taxon>Burkholderiales</taxon>
        <taxon>Burkholderiaceae</taxon>
        <taxon>Burkholderia</taxon>
        <taxon>pseudomallei group</taxon>
    </lineage>
</organism>
<sequence>MLSRFTHATDLSDGLYANVDCTTARQRGNVVLEKRSLRQESDGRRRLVSYAPRRRRGVAPSLAGQ</sequence>
<accession>A0A8A4E824</accession>
<dbReference type="RefSeq" id="WP_009977388.1">
    <property type="nucleotide sequence ID" value="NZ_CGFC02000028.1"/>
</dbReference>
<dbReference type="Proteomes" id="UP000030475">
    <property type="component" value="Unassembled WGS sequence"/>
</dbReference>
<feature type="compositionally biased region" description="Basic and acidic residues" evidence="1">
    <location>
        <begin position="36"/>
        <end position="45"/>
    </location>
</feature>
<evidence type="ECO:0000313" key="3">
    <source>
        <dbReference type="EMBL" id="QTB65714.1"/>
    </source>
</evidence>
<reference evidence="3" key="2">
    <citation type="submission" date="2021-03" db="EMBL/GenBank/DDBJ databases">
        <title>Complete genome of Burkholderia pseudomallei_VBP364.</title>
        <authorList>
            <person name="Balaji V."/>
            <person name="Yamuna B."/>
            <person name="Monisha P."/>
        </authorList>
    </citation>
    <scope>NUCLEOTIDE SEQUENCE</scope>
    <source>
        <strain evidence="3">VBP364</strain>
    </source>
</reference>
<protein>
    <submittedName>
        <fullName evidence="3">Uncharacterized protein</fullName>
    </submittedName>
</protein>
<dbReference type="EMBL" id="JQIM01000006">
    <property type="protein sequence ID" value="KGX20340.1"/>
    <property type="molecule type" value="Genomic_DNA"/>
</dbReference>
<name>A0A8A4E824_BURPE</name>
<dbReference type="AlphaFoldDB" id="A0A8A4E824"/>
<proteinExistence type="predicted"/>
<evidence type="ECO:0000313" key="4">
    <source>
        <dbReference type="Proteomes" id="UP000030475"/>
    </source>
</evidence>
<dbReference type="EMBL" id="CP071754">
    <property type="protein sequence ID" value="QTB65714.1"/>
    <property type="molecule type" value="Genomic_DNA"/>
</dbReference>
<evidence type="ECO:0000256" key="1">
    <source>
        <dbReference type="SAM" id="MobiDB-lite"/>
    </source>
</evidence>